<keyword evidence="4 5" id="KW-0472">Membrane</keyword>
<comment type="caution">
    <text evidence="7">The sequence shown here is derived from an EMBL/GenBank/DDBJ whole genome shotgun (WGS) entry which is preliminary data.</text>
</comment>
<evidence type="ECO:0000259" key="6">
    <source>
        <dbReference type="Pfam" id="PF04138"/>
    </source>
</evidence>
<dbReference type="GO" id="GO:0016020">
    <property type="term" value="C:membrane"/>
    <property type="evidence" value="ECO:0007669"/>
    <property type="project" value="UniProtKB-SubCell"/>
</dbReference>
<sequence>MLKIAQINLGKYFMISCFASILDFSLAYFLYKVIGINYIISSNFGLITGFVFQYFAGMKYVFQTNRDIHSFIIYMATFAMGVFIANSTLWLGFDVMELSFIISKTLSMGMPFFITYFIRKRFLR</sequence>
<dbReference type="Proteomes" id="UP000050326">
    <property type="component" value="Unassembled WGS sequence"/>
</dbReference>
<evidence type="ECO:0000256" key="3">
    <source>
        <dbReference type="ARBA" id="ARBA00022989"/>
    </source>
</evidence>
<gene>
    <name evidence="7" type="ORF">OXPF_35720</name>
</gene>
<reference evidence="7 8" key="1">
    <citation type="submission" date="2015-09" db="EMBL/GenBank/DDBJ databases">
        <title>Genome sequence of Oxobacter pfennigii DSM 3222.</title>
        <authorList>
            <person name="Poehlein A."/>
            <person name="Bengelsdorf F.R."/>
            <person name="Schiel-Bengelsdorf B."/>
            <person name="Duerre P."/>
            <person name="Daniel R."/>
        </authorList>
    </citation>
    <scope>NUCLEOTIDE SEQUENCE [LARGE SCALE GENOMIC DNA]</scope>
    <source>
        <strain evidence="7 8">DSM 3222</strain>
    </source>
</reference>
<dbReference type="STRING" id="36849.OXPF_35720"/>
<feature type="transmembrane region" description="Helical" evidence="5">
    <location>
        <begin position="12"/>
        <end position="30"/>
    </location>
</feature>
<proteinExistence type="predicted"/>
<keyword evidence="3 5" id="KW-1133">Transmembrane helix</keyword>
<evidence type="ECO:0000256" key="4">
    <source>
        <dbReference type="ARBA" id="ARBA00023136"/>
    </source>
</evidence>
<feature type="transmembrane region" description="Helical" evidence="5">
    <location>
        <begin position="36"/>
        <end position="56"/>
    </location>
</feature>
<protein>
    <submittedName>
        <fullName evidence="7">GtrA-like protein</fullName>
    </submittedName>
</protein>
<feature type="transmembrane region" description="Helical" evidence="5">
    <location>
        <begin position="98"/>
        <end position="118"/>
    </location>
</feature>
<evidence type="ECO:0000313" key="8">
    <source>
        <dbReference type="Proteomes" id="UP000050326"/>
    </source>
</evidence>
<dbReference type="OrthoDB" id="2062247at2"/>
<dbReference type="AlphaFoldDB" id="A0A0P8W2R2"/>
<organism evidence="7 8">
    <name type="scientific">Oxobacter pfennigii</name>
    <dbReference type="NCBI Taxonomy" id="36849"/>
    <lineage>
        <taxon>Bacteria</taxon>
        <taxon>Bacillati</taxon>
        <taxon>Bacillota</taxon>
        <taxon>Clostridia</taxon>
        <taxon>Eubacteriales</taxon>
        <taxon>Clostridiaceae</taxon>
        <taxon>Oxobacter</taxon>
    </lineage>
</organism>
<evidence type="ECO:0000256" key="2">
    <source>
        <dbReference type="ARBA" id="ARBA00022692"/>
    </source>
</evidence>
<feature type="transmembrane region" description="Helical" evidence="5">
    <location>
        <begin position="68"/>
        <end position="92"/>
    </location>
</feature>
<dbReference type="RefSeq" id="WP_054876551.1">
    <property type="nucleotide sequence ID" value="NZ_LKET01000051.1"/>
</dbReference>
<evidence type="ECO:0000256" key="5">
    <source>
        <dbReference type="SAM" id="Phobius"/>
    </source>
</evidence>
<keyword evidence="8" id="KW-1185">Reference proteome</keyword>
<dbReference type="InterPro" id="IPR007267">
    <property type="entry name" value="GtrA_DPMS_TM"/>
</dbReference>
<keyword evidence="2 5" id="KW-0812">Transmembrane</keyword>
<dbReference type="Pfam" id="PF04138">
    <property type="entry name" value="GtrA_DPMS_TM"/>
    <property type="match status" value="1"/>
</dbReference>
<dbReference type="GO" id="GO:0000271">
    <property type="term" value="P:polysaccharide biosynthetic process"/>
    <property type="evidence" value="ECO:0007669"/>
    <property type="project" value="InterPro"/>
</dbReference>
<name>A0A0P8W2R2_9CLOT</name>
<evidence type="ECO:0000256" key="1">
    <source>
        <dbReference type="ARBA" id="ARBA00004141"/>
    </source>
</evidence>
<evidence type="ECO:0000313" key="7">
    <source>
        <dbReference type="EMBL" id="KPU42809.1"/>
    </source>
</evidence>
<accession>A0A0P8W2R2</accession>
<feature type="domain" description="GtrA/DPMS transmembrane" evidence="6">
    <location>
        <begin position="11"/>
        <end position="122"/>
    </location>
</feature>
<dbReference type="EMBL" id="LKET01000051">
    <property type="protein sequence ID" value="KPU42809.1"/>
    <property type="molecule type" value="Genomic_DNA"/>
</dbReference>
<comment type="subcellular location">
    <subcellularLocation>
        <location evidence="1">Membrane</location>
        <topology evidence="1">Multi-pass membrane protein</topology>
    </subcellularLocation>
</comment>